<gene>
    <name evidence="5" type="ORF">ACFSKO_18910</name>
</gene>
<dbReference type="Pfam" id="PF01645">
    <property type="entry name" value="Glu_synthase"/>
    <property type="match status" value="1"/>
</dbReference>
<dbReference type="PANTHER" id="PTHR43819:SF1">
    <property type="entry name" value="ARCHAEAL-TYPE GLUTAMATE SYNTHASE [NADPH]"/>
    <property type="match status" value="1"/>
</dbReference>
<dbReference type="PIRSF" id="PIRSF006429">
    <property type="entry name" value="GOGAT_lg_2"/>
    <property type="match status" value="1"/>
</dbReference>
<sequence length="502" mass="55025">MGQLSEIVVTILELLSFVFITAIGLAVLWFIVAYIKDVTQTESTLRRNYPVIARFRYLFEHLGEFFRQYFFALDREEMPFNRAERSWVYRSAKNVDSTVAFGSTRDLRPAGTVFFVNCAFPNLAEDMVEPGRVSIGPYCRQSYETDSIFNISGMSYGAISIPAVRALSMGAKKAGIWLNTGEGGLSPYHLEGGADIVFQIGTAKFGVRKPEGGFDEAKLREVAAHDQVKMFELKLSQGAKPGKGGILPGAKVTEEISKIRGISIGQDAISPNRHPEVKCVGDLLDMLDYIRETTGKPVGFKMVVGAYGFFEDLCKEINQRGIETAPDFITIDSADGGTGAAPMSLIDNMGVPLRESLPLVVDTLKKHGLRERIKVCASGKMINPSDVAWAYCAGADFVNSARGFMFALGCIQALQCNKNTCPTGVTTHNKKLQFGLDPQTKSERVASYAKNMRKEVGTIAHSCGASEARTLKRFHARIVLNTGRSVSMDELYPEPALETAAE</sequence>
<evidence type="ECO:0000256" key="1">
    <source>
        <dbReference type="ARBA" id="ARBA00009716"/>
    </source>
</evidence>
<evidence type="ECO:0000313" key="5">
    <source>
        <dbReference type="EMBL" id="MFD2207690.1"/>
    </source>
</evidence>
<accession>A0ABW5BQG4</accession>
<feature type="domain" description="Glutamate synthase" evidence="4">
    <location>
        <begin position="139"/>
        <end position="464"/>
    </location>
</feature>
<proteinExistence type="inferred from homology"/>
<reference evidence="6" key="1">
    <citation type="journal article" date="2019" name="Int. J. Syst. Evol. Microbiol.">
        <title>The Global Catalogue of Microorganisms (GCM) 10K type strain sequencing project: providing services to taxonomists for standard genome sequencing and annotation.</title>
        <authorList>
            <consortium name="The Broad Institute Genomics Platform"/>
            <consortium name="The Broad Institute Genome Sequencing Center for Infectious Disease"/>
            <person name="Wu L."/>
            <person name="Ma J."/>
        </authorList>
    </citation>
    <scope>NUCLEOTIDE SEQUENCE [LARGE SCALE GENOMIC DNA]</scope>
    <source>
        <strain evidence="6">CGMCC 4.7192</strain>
    </source>
</reference>
<dbReference type="Proteomes" id="UP001597294">
    <property type="component" value="Unassembled WGS sequence"/>
</dbReference>
<keyword evidence="3" id="KW-1133">Transmembrane helix</keyword>
<dbReference type="InterPro" id="IPR024188">
    <property type="entry name" value="GltB"/>
</dbReference>
<dbReference type="SUPFAM" id="SSF51395">
    <property type="entry name" value="FMN-linked oxidoreductases"/>
    <property type="match status" value="1"/>
</dbReference>
<protein>
    <submittedName>
        <fullName evidence="5">FMN-binding glutamate synthase family protein</fullName>
    </submittedName>
</protein>
<dbReference type="PANTHER" id="PTHR43819">
    <property type="entry name" value="ARCHAEAL-TYPE GLUTAMATE SYNTHASE [NADPH]"/>
    <property type="match status" value="1"/>
</dbReference>
<dbReference type="InterPro" id="IPR013785">
    <property type="entry name" value="Aldolase_TIM"/>
</dbReference>
<comment type="similarity">
    <text evidence="1 2">Belongs to the glutamate synthase family.</text>
</comment>
<dbReference type="Gene3D" id="3.20.20.70">
    <property type="entry name" value="Aldolase class I"/>
    <property type="match status" value="1"/>
</dbReference>
<dbReference type="CDD" id="cd02808">
    <property type="entry name" value="GltS_FMN"/>
    <property type="match status" value="1"/>
</dbReference>
<comment type="caution">
    <text evidence="5">The sequence shown here is derived from an EMBL/GenBank/DDBJ whole genome shotgun (WGS) entry which is preliminary data.</text>
</comment>
<dbReference type="InterPro" id="IPR002932">
    <property type="entry name" value="Glu_synthdom"/>
</dbReference>
<evidence type="ECO:0000256" key="3">
    <source>
        <dbReference type="SAM" id="Phobius"/>
    </source>
</evidence>
<dbReference type="RefSeq" id="WP_380254591.1">
    <property type="nucleotide sequence ID" value="NZ_JBHUII010000013.1"/>
</dbReference>
<organism evidence="5 6">
    <name type="scientific">Kiloniella antarctica</name>
    <dbReference type="NCBI Taxonomy" id="1550907"/>
    <lineage>
        <taxon>Bacteria</taxon>
        <taxon>Pseudomonadati</taxon>
        <taxon>Pseudomonadota</taxon>
        <taxon>Alphaproteobacteria</taxon>
        <taxon>Rhodospirillales</taxon>
        <taxon>Kiloniellaceae</taxon>
        <taxon>Kiloniella</taxon>
    </lineage>
</organism>
<name>A0ABW5BQG4_9PROT</name>
<evidence type="ECO:0000259" key="4">
    <source>
        <dbReference type="Pfam" id="PF01645"/>
    </source>
</evidence>
<keyword evidence="3" id="KW-0472">Membrane</keyword>
<dbReference type="EMBL" id="JBHUII010000013">
    <property type="protein sequence ID" value="MFD2207690.1"/>
    <property type="molecule type" value="Genomic_DNA"/>
</dbReference>
<keyword evidence="6" id="KW-1185">Reference proteome</keyword>
<keyword evidence="3" id="KW-0812">Transmembrane</keyword>
<feature type="transmembrane region" description="Helical" evidence="3">
    <location>
        <begin position="7"/>
        <end position="35"/>
    </location>
</feature>
<evidence type="ECO:0000313" key="6">
    <source>
        <dbReference type="Proteomes" id="UP001597294"/>
    </source>
</evidence>
<evidence type="ECO:0000256" key="2">
    <source>
        <dbReference type="PIRNR" id="PIRNR006429"/>
    </source>
</evidence>